<feature type="domain" description="GST N-terminal" evidence="8">
    <location>
        <begin position="1"/>
        <end position="89"/>
    </location>
</feature>
<evidence type="ECO:0000313" key="10">
    <source>
        <dbReference type="EMBL" id="AEW46330.1"/>
    </source>
</evidence>
<dbReference type="InterPro" id="IPR050213">
    <property type="entry name" value="GST_superfamily"/>
</dbReference>
<organism evidence="10">
    <name type="scientific">Ruditapes philippinarum</name>
    <name type="common">Japanese carpet shell</name>
    <name type="synonym">Venerupis philippinarum</name>
    <dbReference type="NCBI Taxonomy" id="129788"/>
    <lineage>
        <taxon>Eukaryota</taxon>
        <taxon>Metazoa</taxon>
        <taxon>Spiralia</taxon>
        <taxon>Lophotrochozoa</taxon>
        <taxon>Mollusca</taxon>
        <taxon>Bivalvia</taxon>
        <taxon>Autobranchia</taxon>
        <taxon>Heteroconchia</taxon>
        <taxon>Euheterodonta</taxon>
        <taxon>Imparidentia</taxon>
        <taxon>Neoheterodontei</taxon>
        <taxon>Venerida</taxon>
        <taxon>Veneroidea</taxon>
        <taxon>Veneridae</taxon>
        <taxon>Ruditapes</taxon>
    </lineage>
</organism>
<comment type="catalytic activity">
    <reaction evidence="7">
        <text>RX + glutathione = an S-substituted glutathione + a halide anion + H(+)</text>
        <dbReference type="Rhea" id="RHEA:16437"/>
        <dbReference type="ChEBI" id="CHEBI:15378"/>
        <dbReference type="ChEBI" id="CHEBI:16042"/>
        <dbReference type="ChEBI" id="CHEBI:17792"/>
        <dbReference type="ChEBI" id="CHEBI:57925"/>
        <dbReference type="ChEBI" id="CHEBI:90779"/>
        <dbReference type="EC" id="2.5.1.18"/>
    </reaction>
</comment>
<dbReference type="InterPro" id="IPR004045">
    <property type="entry name" value="Glutathione_S-Trfase_N"/>
</dbReference>
<dbReference type="CDD" id="cd03075">
    <property type="entry name" value="GST_N_Mu"/>
    <property type="match status" value="1"/>
</dbReference>
<reference evidence="10" key="1">
    <citation type="submission" date="2011-07" db="EMBL/GenBank/DDBJ databases">
        <authorList>
            <person name="Zhao J.M."/>
            <person name="Zhang L.B."/>
            <person name="Wu H.F."/>
        </authorList>
    </citation>
    <scope>NUCLEOTIDE SEQUENCE</scope>
    <source>
        <tissue evidence="10">Hepatopancreas</tissue>
    </source>
</reference>
<dbReference type="PROSITE" id="PS50404">
    <property type="entry name" value="GST_NTER"/>
    <property type="match status" value="1"/>
</dbReference>
<feature type="domain" description="GST C-terminal" evidence="9">
    <location>
        <begin position="91"/>
        <end position="209"/>
    </location>
</feature>
<dbReference type="EC" id="2.5.1.18" evidence="5"/>
<dbReference type="GO" id="GO:0004364">
    <property type="term" value="F:glutathione transferase activity"/>
    <property type="evidence" value="ECO:0007669"/>
    <property type="project" value="UniProtKB-EC"/>
</dbReference>
<comment type="function">
    <text evidence="2">Conjugation of reduced glutathione to a wide number of exogenous and endogenous hydrophobic electrophiles.</text>
</comment>
<dbReference type="PANTHER" id="PTHR11571">
    <property type="entry name" value="GLUTATHIONE S-TRANSFERASE"/>
    <property type="match status" value="1"/>
</dbReference>
<dbReference type="SUPFAM" id="SSF52833">
    <property type="entry name" value="Thioredoxin-like"/>
    <property type="match status" value="1"/>
</dbReference>
<evidence type="ECO:0000256" key="1">
    <source>
        <dbReference type="ARBA" id="ARBA00002446"/>
    </source>
</evidence>
<evidence type="ECO:0000256" key="5">
    <source>
        <dbReference type="ARBA" id="ARBA00012452"/>
    </source>
</evidence>
<dbReference type="InterPro" id="IPR036249">
    <property type="entry name" value="Thioredoxin-like_sf"/>
</dbReference>
<evidence type="ECO:0000256" key="2">
    <source>
        <dbReference type="ARBA" id="ARBA00003701"/>
    </source>
</evidence>
<dbReference type="Gene3D" id="3.40.30.10">
    <property type="entry name" value="Glutaredoxin"/>
    <property type="match status" value="1"/>
</dbReference>
<comment type="similarity">
    <text evidence="3">Belongs to the GST superfamily. Mu family.</text>
</comment>
<reference evidence="10" key="2">
    <citation type="journal article" date="2012" name="Comp. Biochem. Physiol. C Toxicol. Pharmacol.">
        <title>Expression profiles of seven glutathione S-transferase (GST) genes from Venerupis philippinarum exposed to heavy metals and benzo[a]pyrene.</title>
        <authorList>
            <person name="Zhang L."/>
            <person name="Qiu L."/>
            <person name="Wu H."/>
            <person name="Liu X."/>
            <person name="You L."/>
            <person name="Pei D."/>
            <person name="Chen L."/>
            <person name="Wang Q."/>
            <person name="Zhao J."/>
        </authorList>
    </citation>
    <scope>NUCLEOTIDE SEQUENCE</scope>
    <source>
        <tissue evidence="10">Hepatopancreas</tissue>
    </source>
</reference>
<dbReference type="Gene3D" id="1.20.1050.10">
    <property type="match status" value="1"/>
</dbReference>
<dbReference type="SFLD" id="SFLDS00019">
    <property type="entry name" value="Glutathione_Transferase_(cytos"/>
    <property type="match status" value="1"/>
</dbReference>
<dbReference type="PROSITE" id="PS50405">
    <property type="entry name" value="GST_CTER"/>
    <property type="match status" value="1"/>
</dbReference>
<evidence type="ECO:0000256" key="4">
    <source>
        <dbReference type="ARBA" id="ARBA00011738"/>
    </source>
</evidence>
<evidence type="ECO:0000256" key="3">
    <source>
        <dbReference type="ARBA" id="ARBA00005861"/>
    </source>
</evidence>
<evidence type="ECO:0000259" key="8">
    <source>
        <dbReference type="PROSITE" id="PS50404"/>
    </source>
</evidence>
<dbReference type="SFLD" id="SFLDG00363">
    <property type="entry name" value="AMPS_(cytGST):_Alpha-__Mu-__Pi"/>
    <property type="match status" value="1"/>
</dbReference>
<dbReference type="SFLD" id="SFLDG01205">
    <property type="entry name" value="AMPS.1"/>
    <property type="match status" value="1"/>
</dbReference>
<evidence type="ECO:0000256" key="7">
    <source>
        <dbReference type="ARBA" id="ARBA00047960"/>
    </source>
</evidence>
<dbReference type="InterPro" id="IPR040079">
    <property type="entry name" value="Glutathione_S-Trfase"/>
</dbReference>
<dbReference type="AlphaFoldDB" id="G9HSP7"/>
<dbReference type="GO" id="GO:0006749">
    <property type="term" value="P:glutathione metabolic process"/>
    <property type="evidence" value="ECO:0007669"/>
    <property type="project" value="TreeGrafter"/>
</dbReference>
<comment type="function">
    <text evidence="1">GST isoenzymes appear to play a central role in the parasite detoxification system. Other functions are also suspected including a role in increasing the solubility of haematin in the parasite gut.</text>
</comment>
<evidence type="ECO:0000256" key="6">
    <source>
        <dbReference type="ARBA" id="ARBA00022679"/>
    </source>
</evidence>
<accession>G9HSP7</accession>
<dbReference type="Pfam" id="PF14497">
    <property type="entry name" value="GST_C_3"/>
    <property type="match status" value="1"/>
</dbReference>
<dbReference type="EMBL" id="JN388953">
    <property type="protein sequence ID" value="AEW46330.1"/>
    <property type="molecule type" value="mRNA"/>
</dbReference>
<dbReference type="InterPro" id="IPR010987">
    <property type="entry name" value="Glutathione-S-Trfase_C-like"/>
</dbReference>
<dbReference type="FunFam" id="1.20.1050.10:FF:000003">
    <property type="entry name" value="Glutathione S-transferase 2"/>
    <property type="match status" value="1"/>
</dbReference>
<gene>
    <name evidence="10" type="primary">GSTM</name>
</gene>
<dbReference type="SUPFAM" id="SSF47616">
    <property type="entry name" value="GST C-terminal domain-like"/>
    <property type="match status" value="1"/>
</dbReference>
<name>G9HSP7_RUDPH</name>
<dbReference type="PANTHER" id="PTHR11571:SF222">
    <property type="entry name" value="GLUTATHIONE TRANSFERASE"/>
    <property type="match status" value="1"/>
</dbReference>
<proteinExistence type="evidence at transcript level"/>
<evidence type="ECO:0000259" key="9">
    <source>
        <dbReference type="PROSITE" id="PS50405"/>
    </source>
</evidence>
<protein>
    <recommendedName>
        <fullName evidence="5">glutathione transferase</fullName>
        <ecNumber evidence="5">2.5.1.18</ecNumber>
    </recommendedName>
</protein>
<sequence>MPELGYWKIRGRAQPIRLLLTYVGEEFTDTVYEQGDPPGLSREAWTSVKPKFAELLDFPNLPYYIDGDVKITQSNAILKHIARKHNLDGDTAKEKANVDMLLDQAMDLRNGVVRLCYNKDYASLKDEYFKNVQTSLALFEKKLGDNKWSTGDKVTVVDFPMYELLDQHTRMKSDSLDAYPKLKAFLGRFQELPKVKEYLAQESVRNMPINNKSAAFR</sequence>
<comment type="subunit">
    <text evidence="4">Homodimer.</text>
</comment>
<dbReference type="InterPro" id="IPR036282">
    <property type="entry name" value="Glutathione-S-Trfase_C_sf"/>
</dbReference>
<dbReference type="Pfam" id="PF02798">
    <property type="entry name" value="GST_N"/>
    <property type="match status" value="1"/>
</dbReference>
<dbReference type="InterPro" id="IPR004046">
    <property type="entry name" value="GST_C"/>
</dbReference>
<keyword evidence="6 10" id="KW-0808">Transferase</keyword>